<dbReference type="PANTHER" id="PTHR42977:SF3">
    <property type="entry name" value="AB HYDROLASE-1 DOMAIN-CONTAINING PROTEIN"/>
    <property type="match status" value="1"/>
</dbReference>
<dbReference type="InterPro" id="IPR029058">
    <property type="entry name" value="AB_hydrolase_fold"/>
</dbReference>
<evidence type="ECO:0000259" key="2">
    <source>
        <dbReference type="Pfam" id="PF00561"/>
    </source>
</evidence>
<feature type="domain" description="AB hydrolase-1" evidence="2">
    <location>
        <begin position="37"/>
        <end position="283"/>
    </location>
</feature>
<reference evidence="3 4" key="1">
    <citation type="submission" date="2020-03" db="EMBL/GenBank/DDBJ databases">
        <title>WGS of actinomycetes isolated from Thailand.</title>
        <authorList>
            <person name="Thawai C."/>
        </authorList>
    </citation>
    <scope>NUCLEOTIDE SEQUENCE [LARGE SCALE GENOMIC DNA]</scope>
    <source>
        <strain evidence="3 4">PRB2-1</strain>
    </source>
</reference>
<dbReference type="GO" id="GO:0016787">
    <property type="term" value="F:hydrolase activity"/>
    <property type="evidence" value="ECO:0007669"/>
    <property type="project" value="UniProtKB-KW"/>
</dbReference>
<keyword evidence="4" id="KW-1185">Reference proteome</keyword>
<dbReference type="PRINTS" id="PR00111">
    <property type="entry name" value="ABHYDROLASE"/>
</dbReference>
<dbReference type="SUPFAM" id="SSF53474">
    <property type="entry name" value="alpha/beta-Hydrolases"/>
    <property type="match status" value="1"/>
</dbReference>
<evidence type="ECO:0000313" key="4">
    <source>
        <dbReference type="Proteomes" id="UP000734511"/>
    </source>
</evidence>
<organism evidence="3 4">
    <name type="scientific">Actinacidiphila epipremni</name>
    <dbReference type="NCBI Taxonomy" id="2053013"/>
    <lineage>
        <taxon>Bacteria</taxon>
        <taxon>Bacillati</taxon>
        <taxon>Actinomycetota</taxon>
        <taxon>Actinomycetes</taxon>
        <taxon>Kitasatosporales</taxon>
        <taxon>Streptomycetaceae</taxon>
        <taxon>Actinacidiphila</taxon>
    </lineage>
</organism>
<dbReference type="InterPro" id="IPR000073">
    <property type="entry name" value="AB_hydrolase_1"/>
</dbReference>
<dbReference type="Proteomes" id="UP000734511">
    <property type="component" value="Unassembled WGS sequence"/>
</dbReference>
<proteinExistence type="predicted"/>
<name>A0ABX0ZR59_9ACTN</name>
<protein>
    <submittedName>
        <fullName evidence="3">Alpha/beta fold hydrolase</fullName>
    </submittedName>
</protein>
<accession>A0ABX0ZR59</accession>
<dbReference type="RefSeq" id="WP_167982993.1">
    <property type="nucleotide sequence ID" value="NZ_JAATEJ010000007.1"/>
</dbReference>
<sequence>MTTDWTFGGLWPYQPRWFDTPEGRLHYIDEGPRDADAVVLVHGNPTWGFLYRNFVGPLTAAGHRVVVPDFLGFGRSDKPKDRAVYRADAHTRRLVDLLDSLDLRHATVVVQDWGGLALGWAVARPERADRLFLLNTTAHNPERFDVPFALRLFRLPGVGEVMVKGLSLFHRLFLFGAGTMRRDRLTPDVRRAYLAPHPTWSSRTAVLEFPRQIPTGPVSPVAPLLTALESGLAREFKDRPVKIVWAMKDVAFTPDILEGQWLRTFPDADVVRLPDAGHYLQEDAHEEIVAELLGFLRT</sequence>
<evidence type="ECO:0000256" key="1">
    <source>
        <dbReference type="ARBA" id="ARBA00022801"/>
    </source>
</evidence>
<dbReference type="PANTHER" id="PTHR42977">
    <property type="entry name" value="HYDROLASE-RELATED"/>
    <property type="match status" value="1"/>
</dbReference>
<dbReference type="InterPro" id="IPR051340">
    <property type="entry name" value="Haloalkane_dehalogenase"/>
</dbReference>
<dbReference type="InterPro" id="IPR000639">
    <property type="entry name" value="Epox_hydrolase-like"/>
</dbReference>
<dbReference type="Pfam" id="PF00561">
    <property type="entry name" value="Abhydrolase_1"/>
    <property type="match status" value="1"/>
</dbReference>
<dbReference type="PRINTS" id="PR00412">
    <property type="entry name" value="EPOXHYDRLASE"/>
</dbReference>
<dbReference type="EMBL" id="JAATEJ010000007">
    <property type="protein sequence ID" value="NJP44128.1"/>
    <property type="molecule type" value="Genomic_DNA"/>
</dbReference>
<keyword evidence="1 3" id="KW-0378">Hydrolase</keyword>
<comment type="caution">
    <text evidence="3">The sequence shown here is derived from an EMBL/GenBank/DDBJ whole genome shotgun (WGS) entry which is preliminary data.</text>
</comment>
<dbReference type="Gene3D" id="3.40.50.1820">
    <property type="entry name" value="alpha/beta hydrolase"/>
    <property type="match status" value="1"/>
</dbReference>
<evidence type="ECO:0000313" key="3">
    <source>
        <dbReference type="EMBL" id="NJP44128.1"/>
    </source>
</evidence>
<gene>
    <name evidence="3" type="ORF">HCN08_12075</name>
</gene>